<feature type="region of interest" description="Disordered" evidence="1">
    <location>
        <begin position="21"/>
        <end position="56"/>
    </location>
</feature>
<organism evidence="2 3">
    <name type="scientific">Mycena belliarum</name>
    <dbReference type="NCBI Taxonomy" id="1033014"/>
    <lineage>
        <taxon>Eukaryota</taxon>
        <taxon>Fungi</taxon>
        <taxon>Dikarya</taxon>
        <taxon>Basidiomycota</taxon>
        <taxon>Agaricomycotina</taxon>
        <taxon>Agaricomycetes</taxon>
        <taxon>Agaricomycetidae</taxon>
        <taxon>Agaricales</taxon>
        <taxon>Marasmiineae</taxon>
        <taxon>Mycenaceae</taxon>
        <taxon>Mycena</taxon>
    </lineage>
</organism>
<comment type="caution">
    <text evidence="2">The sequence shown here is derived from an EMBL/GenBank/DDBJ whole genome shotgun (WGS) entry which is preliminary data.</text>
</comment>
<proteinExistence type="predicted"/>
<gene>
    <name evidence="2" type="ORF">B0H15DRAFT_943932</name>
</gene>
<dbReference type="EMBL" id="JARJCN010000005">
    <property type="protein sequence ID" value="KAJ7100616.1"/>
    <property type="molecule type" value="Genomic_DNA"/>
</dbReference>
<sequence>MKLRAGPGLARWRTSMAQSPNIEMQNVGSARHKCTSGPESLEVSSGTKTPPLGVEGSSDVDMLLNRSFEALSMVGDDPRPTSPQKSDLLMRKPGRSEWMGISLSNFGSGTVEALPPSKRRKLGPNTHFVSDPLLQSSCPPPESASHAALGVSQMGTDLDLAKKPPESRSAPEIVDAATPRLKIGIERQLFEQALQKLDTTELLDITEPSDDDSSSCPLPIQKKLTIRVGTIPRKSSRKSRPYLTIRPQARNEGKKCACSYAGCNFSGRSDYEVKRT</sequence>
<keyword evidence="3" id="KW-1185">Reference proteome</keyword>
<dbReference type="AlphaFoldDB" id="A0AAD6UHD6"/>
<evidence type="ECO:0000256" key="1">
    <source>
        <dbReference type="SAM" id="MobiDB-lite"/>
    </source>
</evidence>
<evidence type="ECO:0000313" key="2">
    <source>
        <dbReference type="EMBL" id="KAJ7100616.1"/>
    </source>
</evidence>
<evidence type="ECO:0000313" key="3">
    <source>
        <dbReference type="Proteomes" id="UP001222325"/>
    </source>
</evidence>
<reference evidence="2" key="1">
    <citation type="submission" date="2023-03" db="EMBL/GenBank/DDBJ databases">
        <title>Massive genome expansion in bonnet fungi (Mycena s.s.) driven by repeated elements and novel gene families across ecological guilds.</title>
        <authorList>
            <consortium name="Lawrence Berkeley National Laboratory"/>
            <person name="Harder C.B."/>
            <person name="Miyauchi S."/>
            <person name="Viragh M."/>
            <person name="Kuo A."/>
            <person name="Thoen E."/>
            <person name="Andreopoulos B."/>
            <person name="Lu D."/>
            <person name="Skrede I."/>
            <person name="Drula E."/>
            <person name="Henrissat B."/>
            <person name="Morin E."/>
            <person name="Kohler A."/>
            <person name="Barry K."/>
            <person name="LaButti K."/>
            <person name="Morin E."/>
            <person name="Salamov A."/>
            <person name="Lipzen A."/>
            <person name="Mereny Z."/>
            <person name="Hegedus B."/>
            <person name="Baldrian P."/>
            <person name="Stursova M."/>
            <person name="Weitz H."/>
            <person name="Taylor A."/>
            <person name="Grigoriev I.V."/>
            <person name="Nagy L.G."/>
            <person name="Martin F."/>
            <person name="Kauserud H."/>
        </authorList>
    </citation>
    <scope>NUCLEOTIDE SEQUENCE</scope>
    <source>
        <strain evidence="2">CBHHK173m</strain>
    </source>
</reference>
<accession>A0AAD6UHD6</accession>
<name>A0AAD6UHD6_9AGAR</name>
<protein>
    <submittedName>
        <fullName evidence="2">Uncharacterized protein</fullName>
    </submittedName>
</protein>
<dbReference type="Proteomes" id="UP001222325">
    <property type="component" value="Unassembled WGS sequence"/>
</dbReference>